<protein>
    <submittedName>
        <fullName evidence="1">Uncharacterized protein</fullName>
    </submittedName>
</protein>
<sequence length="136" mass="15747">MSRFGDVLAEKVLTDEYFKKIFISVVKKYTKHIVFNKVGRGLKEKEKSDIYRFINILINSNRNTDRSIAHHIISMMEPFHKNEDYFKAVSSTVFYKMGLFSLNIEHSFLNNESLIAPCVRIVVASVFHKIKQGAVS</sequence>
<dbReference type="RefSeq" id="WP_010368079.1">
    <property type="nucleotide sequence ID" value="NZ_AHBZ03000012.1"/>
</dbReference>
<reference evidence="1" key="2">
    <citation type="submission" date="2015-03" db="EMBL/GenBank/DDBJ databases">
        <title>Genome sequence of Pseudoalteromonas citrea.</title>
        <authorList>
            <person name="Xie B.-B."/>
            <person name="Rong J.-C."/>
            <person name="Qin Q.-L."/>
            <person name="Zhang Y.-Z."/>
        </authorList>
    </citation>
    <scope>NUCLEOTIDE SEQUENCE</scope>
    <source>
        <strain evidence="1">DSM 8771</strain>
    </source>
</reference>
<reference evidence="1" key="1">
    <citation type="journal article" date="2012" name="J. Bacteriol.">
        <title>Genome sequences of type strains of seven species of the marine bacterium Pseudoalteromonas.</title>
        <authorList>
            <person name="Xie B.B."/>
            <person name="Shu Y.L."/>
            <person name="Qin Q.L."/>
            <person name="Rong J.C."/>
            <person name="Zhang X.Y."/>
            <person name="Chen X.L."/>
            <person name="Shi M."/>
            <person name="He H.L."/>
            <person name="Zhou B.C."/>
            <person name="Zhang Y.Z."/>
        </authorList>
    </citation>
    <scope>NUCLEOTIDE SEQUENCE</scope>
    <source>
        <strain evidence="1">DSM 8771</strain>
    </source>
</reference>
<organism evidence="1 2">
    <name type="scientific">Pseudoalteromonas citrea</name>
    <dbReference type="NCBI Taxonomy" id="43655"/>
    <lineage>
        <taxon>Bacteria</taxon>
        <taxon>Pseudomonadati</taxon>
        <taxon>Pseudomonadota</taxon>
        <taxon>Gammaproteobacteria</taxon>
        <taxon>Alteromonadales</taxon>
        <taxon>Pseudoalteromonadaceae</taxon>
        <taxon>Pseudoalteromonas</taxon>
    </lineage>
</organism>
<dbReference type="Proteomes" id="UP000016487">
    <property type="component" value="Unassembled WGS sequence"/>
</dbReference>
<comment type="caution">
    <text evidence="1">The sequence shown here is derived from an EMBL/GenBank/DDBJ whole genome shotgun (WGS) entry which is preliminary data.</text>
</comment>
<evidence type="ECO:0000313" key="2">
    <source>
        <dbReference type="Proteomes" id="UP000016487"/>
    </source>
</evidence>
<proteinExistence type="predicted"/>
<dbReference type="AlphaFoldDB" id="A0AAD4AFA7"/>
<evidence type="ECO:0000313" key="1">
    <source>
        <dbReference type="EMBL" id="KAF7764870.1"/>
    </source>
</evidence>
<gene>
    <name evidence="1" type="ORF">PCIT_b0962</name>
</gene>
<dbReference type="EMBL" id="AHBZ03000027">
    <property type="protein sequence ID" value="KAF7764870.1"/>
    <property type="molecule type" value="Genomic_DNA"/>
</dbReference>
<name>A0AAD4AFA7_9GAMM</name>
<accession>A0AAD4AFA7</accession>